<dbReference type="SUPFAM" id="SSF55008">
    <property type="entry name" value="HMA, heavy metal-associated domain"/>
    <property type="match status" value="1"/>
</dbReference>
<dbReference type="GO" id="GO:0043565">
    <property type="term" value="F:sequence-specific DNA binding"/>
    <property type="evidence" value="ECO:0007669"/>
    <property type="project" value="InterPro"/>
</dbReference>
<dbReference type="InterPro" id="IPR006121">
    <property type="entry name" value="HMA_dom"/>
</dbReference>
<dbReference type="PANTHER" id="PTHR43280">
    <property type="entry name" value="ARAC-FAMILY TRANSCRIPTIONAL REGULATOR"/>
    <property type="match status" value="1"/>
</dbReference>
<organism evidence="5 6">
    <name type="scientific">Rufibacter radiotolerans</name>
    <dbReference type="NCBI Taxonomy" id="1379910"/>
    <lineage>
        <taxon>Bacteria</taxon>
        <taxon>Pseudomonadati</taxon>
        <taxon>Bacteroidota</taxon>
        <taxon>Cytophagia</taxon>
        <taxon>Cytophagales</taxon>
        <taxon>Hymenobacteraceae</taxon>
        <taxon>Rufibacter</taxon>
    </lineage>
</organism>
<dbReference type="Gene3D" id="3.30.70.100">
    <property type="match status" value="1"/>
</dbReference>
<dbReference type="Pfam" id="PF12833">
    <property type="entry name" value="HTH_18"/>
    <property type="match status" value="1"/>
</dbReference>
<dbReference type="GO" id="GO:0046872">
    <property type="term" value="F:metal ion binding"/>
    <property type="evidence" value="ECO:0007669"/>
    <property type="project" value="InterPro"/>
</dbReference>
<dbReference type="STRING" id="1379910.TH63_00890"/>
<gene>
    <name evidence="5" type="ORF">TH63_00890</name>
</gene>
<evidence type="ECO:0000313" key="5">
    <source>
        <dbReference type="EMBL" id="AKQ44511.1"/>
    </source>
</evidence>
<protein>
    <recommendedName>
        <fullName evidence="4">HTH araC/xylS-type domain-containing protein</fullName>
    </recommendedName>
</protein>
<dbReference type="KEGG" id="ruf:TH63_00890"/>
<dbReference type="PROSITE" id="PS01124">
    <property type="entry name" value="HTH_ARAC_FAMILY_2"/>
    <property type="match status" value="1"/>
</dbReference>
<name>A0A0H4W240_9BACT</name>
<keyword evidence="3" id="KW-0804">Transcription</keyword>
<dbReference type="AlphaFoldDB" id="A0A0H4W240"/>
<dbReference type="InterPro" id="IPR018060">
    <property type="entry name" value="HTH_AraC"/>
</dbReference>
<evidence type="ECO:0000256" key="3">
    <source>
        <dbReference type="ARBA" id="ARBA00023163"/>
    </source>
</evidence>
<evidence type="ECO:0000256" key="2">
    <source>
        <dbReference type="ARBA" id="ARBA00023125"/>
    </source>
</evidence>
<dbReference type="OrthoDB" id="952277at2"/>
<dbReference type="RefSeq" id="WP_048919262.1">
    <property type="nucleotide sequence ID" value="NZ_CP010777.1"/>
</dbReference>
<evidence type="ECO:0000256" key="1">
    <source>
        <dbReference type="ARBA" id="ARBA00023015"/>
    </source>
</evidence>
<dbReference type="GO" id="GO:0003700">
    <property type="term" value="F:DNA-binding transcription factor activity"/>
    <property type="evidence" value="ECO:0007669"/>
    <property type="project" value="InterPro"/>
</dbReference>
<dbReference type="SUPFAM" id="SSF46689">
    <property type="entry name" value="Homeodomain-like"/>
    <property type="match status" value="1"/>
</dbReference>
<keyword evidence="1" id="KW-0805">Transcription regulation</keyword>
<keyword evidence="6" id="KW-1185">Reference proteome</keyword>
<dbReference type="Gene3D" id="1.10.10.60">
    <property type="entry name" value="Homeodomain-like"/>
    <property type="match status" value="1"/>
</dbReference>
<dbReference type="InterPro" id="IPR036163">
    <property type="entry name" value="HMA_dom_sf"/>
</dbReference>
<accession>A0A0H4W240</accession>
<dbReference type="CDD" id="cd00371">
    <property type="entry name" value="HMA"/>
    <property type="match status" value="1"/>
</dbReference>
<dbReference type="PATRIC" id="fig|1379910.4.peg.186"/>
<dbReference type="SMART" id="SM00342">
    <property type="entry name" value="HTH_ARAC"/>
    <property type="match status" value="1"/>
</dbReference>
<feature type="domain" description="HTH araC/xylS-type" evidence="4">
    <location>
        <begin position="79"/>
        <end position="177"/>
    </location>
</feature>
<reference evidence="5 6" key="1">
    <citation type="submission" date="2015-01" db="EMBL/GenBank/DDBJ databases">
        <title>Rufibacter sp./DG31D/ whole genome sequencing.</title>
        <authorList>
            <person name="Kim M.K."/>
            <person name="Srinivasan S."/>
            <person name="Lee J.-J."/>
        </authorList>
    </citation>
    <scope>NUCLEOTIDE SEQUENCE [LARGE SCALE GENOMIC DNA]</scope>
    <source>
        <strain evidence="5 6">DG31D</strain>
    </source>
</reference>
<dbReference type="Proteomes" id="UP000036458">
    <property type="component" value="Chromosome"/>
</dbReference>
<proteinExistence type="predicted"/>
<keyword evidence="2" id="KW-0238">DNA-binding</keyword>
<dbReference type="InterPro" id="IPR009057">
    <property type="entry name" value="Homeodomain-like_sf"/>
</dbReference>
<dbReference type="PANTHER" id="PTHR43280:SF2">
    <property type="entry name" value="HTH-TYPE TRANSCRIPTIONAL REGULATOR EXSA"/>
    <property type="match status" value="1"/>
</dbReference>
<dbReference type="EMBL" id="CP010777">
    <property type="protein sequence ID" value="AKQ44511.1"/>
    <property type="molecule type" value="Genomic_DNA"/>
</dbReference>
<evidence type="ECO:0000259" key="4">
    <source>
        <dbReference type="PROSITE" id="PS01124"/>
    </source>
</evidence>
<sequence length="189" mass="21449">MEQHLHIKNMVCPRCIATVTEVLTGQGLTVQDVKLGEATVTTEKKVNVPALSEALQAHGFELLQEKDEQLTDLIKTTLLEYQRQLEEEYQPMTTSVYLSEKLGMSYQHLSKVFSQHTGTTLEKYLIRLKIERVKELISYGQLTLSEIAHRLQYSSVQHLSNQFKKVTGVSVTDYKKAPSVDRLPLDSLA</sequence>
<evidence type="ECO:0000313" key="6">
    <source>
        <dbReference type="Proteomes" id="UP000036458"/>
    </source>
</evidence>